<accession>H0E6L6</accession>
<keyword evidence="2 3" id="KW-0732">Signal</keyword>
<evidence type="ECO:0000256" key="2">
    <source>
        <dbReference type="ARBA" id="ARBA00022729"/>
    </source>
</evidence>
<evidence type="ECO:0000259" key="4">
    <source>
        <dbReference type="Pfam" id="PF13458"/>
    </source>
</evidence>
<organism evidence="5 6">
    <name type="scientific">Patulibacter medicamentivorans</name>
    <dbReference type="NCBI Taxonomy" id="1097667"/>
    <lineage>
        <taxon>Bacteria</taxon>
        <taxon>Bacillati</taxon>
        <taxon>Actinomycetota</taxon>
        <taxon>Thermoleophilia</taxon>
        <taxon>Solirubrobacterales</taxon>
        <taxon>Patulibacteraceae</taxon>
        <taxon>Patulibacter</taxon>
    </lineage>
</organism>
<feature type="domain" description="Leucine-binding protein" evidence="4">
    <location>
        <begin position="55"/>
        <end position="386"/>
    </location>
</feature>
<reference evidence="5 6" key="1">
    <citation type="journal article" date="2013" name="Biodegradation">
        <title>Quantitative proteomic analysis of ibuprofen-degrading Patulibacter sp. strain I11.</title>
        <authorList>
            <person name="Almeida B."/>
            <person name="Kjeldal H."/>
            <person name="Lolas I."/>
            <person name="Knudsen A.D."/>
            <person name="Carvalho G."/>
            <person name="Nielsen K.L."/>
            <person name="Barreto Crespo M.T."/>
            <person name="Stensballe A."/>
            <person name="Nielsen J.L."/>
        </authorList>
    </citation>
    <scope>NUCLEOTIDE SEQUENCE [LARGE SCALE GENOMIC DNA]</scope>
    <source>
        <strain evidence="5 6">I11</strain>
    </source>
</reference>
<comment type="similarity">
    <text evidence="1">Belongs to the leucine-binding protein family.</text>
</comment>
<dbReference type="EMBL" id="AGUD01000206">
    <property type="protein sequence ID" value="EHN10663.1"/>
    <property type="molecule type" value="Genomic_DNA"/>
</dbReference>
<keyword evidence="6" id="KW-1185">Reference proteome</keyword>
<dbReference type="PANTHER" id="PTHR30483">
    <property type="entry name" value="LEUCINE-SPECIFIC-BINDING PROTEIN"/>
    <property type="match status" value="1"/>
</dbReference>
<proteinExistence type="inferred from homology"/>
<dbReference type="SUPFAM" id="SSF53822">
    <property type="entry name" value="Periplasmic binding protein-like I"/>
    <property type="match status" value="1"/>
</dbReference>
<evidence type="ECO:0000313" key="6">
    <source>
        <dbReference type="Proteomes" id="UP000005143"/>
    </source>
</evidence>
<dbReference type="AlphaFoldDB" id="H0E6L6"/>
<name>H0E6L6_9ACTN</name>
<evidence type="ECO:0000313" key="5">
    <source>
        <dbReference type="EMBL" id="EHN10663.1"/>
    </source>
</evidence>
<dbReference type="Pfam" id="PF13458">
    <property type="entry name" value="Peripla_BP_6"/>
    <property type="match status" value="1"/>
</dbReference>
<evidence type="ECO:0000256" key="1">
    <source>
        <dbReference type="ARBA" id="ARBA00010062"/>
    </source>
</evidence>
<comment type="caution">
    <text evidence="5">The sequence shown here is derived from an EMBL/GenBank/DDBJ whole genome shotgun (WGS) entry which is preliminary data.</text>
</comment>
<dbReference type="InterPro" id="IPR051010">
    <property type="entry name" value="BCAA_transport"/>
</dbReference>
<dbReference type="RefSeq" id="WP_007575477.1">
    <property type="nucleotide sequence ID" value="NZ_AGUD01000206.1"/>
</dbReference>
<gene>
    <name evidence="5" type="ORF">PAI11_24660</name>
</gene>
<dbReference type="InterPro" id="IPR028081">
    <property type="entry name" value="Leu-bd"/>
</dbReference>
<dbReference type="InterPro" id="IPR028082">
    <property type="entry name" value="Peripla_BP_I"/>
</dbReference>
<dbReference type="Proteomes" id="UP000005143">
    <property type="component" value="Unassembled WGS sequence"/>
</dbReference>
<dbReference type="PROSITE" id="PS51257">
    <property type="entry name" value="PROKAR_LIPOPROTEIN"/>
    <property type="match status" value="1"/>
</dbReference>
<dbReference type="PANTHER" id="PTHR30483:SF38">
    <property type="entry name" value="BLR7848 PROTEIN"/>
    <property type="match status" value="1"/>
</dbReference>
<dbReference type="OrthoDB" id="5169139at2"/>
<protein>
    <recommendedName>
        <fullName evidence="4">Leucine-binding protein domain-containing protein</fullName>
    </recommendedName>
</protein>
<evidence type="ECO:0000256" key="3">
    <source>
        <dbReference type="SAM" id="SignalP"/>
    </source>
</evidence>
<dbReference type="Gene3D" id="3.40.50.2300">
    <property type="match status" value="2"/>
</dbReference>
<feature type="signal peptide" evidence="3">
    <location>
        <begin position="1"/>
        <end position="24"/>
    </location>
</feature>
<feature type="chain" id="PRO_5039617085" description="Leucine-binding protein domain-containing protein" evidence="3">
    <location>
        <begin position="25"/>
        <end position="426"/>
    </location>
</feature>
<sequence length="426" mass="42807">MKHLNGSRRYLVAATLATASIAMVGCGSDDDSKTSASTGAASALGSPRAATGSEVTIGYVSSGKGAATDTSSEIAASKAAVEYLNAYKGGIGGHKIKLEVCEDKFTPAGAASCANQMLRDEVPVVLLGASGQGGVVRERLAGKGPAVISDQAIDASAFAPTPGNFILTNAVSAAFAIPAQTDKAKGIDHAAYIVNDVPAATEGVNTVGKGYFAAAGVKLDVVPVPVGTADVTPQIQSAISKGAKAFHVVGESNLCTAAFKALQGLNFTGPITGITQCFPGTPGEGLPKGAAGLTLEATGASFRPKEGDAAMTRDFDLFDAVMDKYASGETKAGLAPLGYRVTMALGTVLEKETGDLTGASVTKAFTSMSTTRLPLGAGLSFNCNGKAFALGKPFCTADGLEAPLDADGSITKYEPVKVALRLPAAG</sequence>